<dbReference type="Proteomes" id="UP000199501">
    <property type="component" value="Unassembled WGS sequence"/>
</dbReference>
<evidence type="ECO:0000313" key="3">
    <source>
        <dbReference type="EMBL" id="SDC26220.1"/>
    </source>
</evidence>
<keyword evidence="4" id="KW-1185">Reference proteome</keyword>
<dbReference type="Gene3D" id="2.60.40.200">
    <property type="entry name" value="Superoxide dismutase, copper/zinc binding domain"/>
    <property type="match status" value="1"/>
</dbReference>
<dbReference type="GO" id="GO:0006801">
    <property type="term" value="P:superoxide metabolic process"/>
    <property type="evidence" value="ECO:0007669"/>
    <property type="project" value="InterPro"/>
</dbReference>
<feature type="signal peptide" evidence="2">
    <location>
        <begin position="1"/>
        <end position="23"/>
    </location>
</feature>
<dbReference type="OrthoDB" id="3297424at2"/>
<comment type="similarity">
    <text evidence="1">Belongs to the Cu-Zn superoxide dismutase family.</text>
</comment>
<dbReference type="STRING" id="1271860.SAMN05216174_101726"/>
<gene>
    <name evidence="3" type="ORF">SAMN05216174_101726</name>
</gene>
<dbReference type="InterPro" id="IPR036423">
    <property type="entry name" value="SOD-like_Cu/Zn_dom_sf"/>
</dbReference>
<protein>
    <submittedName>
        <fullName evidence="3">Superoxide dismutase, Cu-Zn family</fullName>
    </submittedName>
</protein>
<feature type="chain" id="PRO_5011579892" evidence="2">
    <location>
        <begin position="24"/>
        <end position="178"/>
    </location>
</feature>
<sequence length="178" mass="18575">MRSLLTAAAALCLLAASTTPASASGSGAFELYRAGADAVTYDPNMVPVGSRAAVIPFTTGKTTVVLLIVHGLLPNRHYGAHVHTKPCGPDPADAGPHFQNKPDPVTPSVDPAYANPENEVWLDFVTGPHGQAVATAKVRWRFGDRPAGSLVIHRDHTHTEPGQAGVAGPRLACVNADF</sequence>
<reference evidence="4" key="1">
    <citation type="submission" date="2016-10" db="EMBL/GenBank/DDBJ databases">
        <authorList>
            <person name="Varghese N."/>
            <person name="Submissions S."/>
        </authorList>
    </citation>
    <scope>NUCLEOTIDE SEQUENCE [LARGE SCALE GENOMIC DNA]</scope>
    <source>
        <strain evidence="4">IBRC-M 10403</strain>
    </source>
</reference>
<dbReference type="AlphaFoldDB" id="A0A1G6K5E1"/>
<dbReference type="GO" id="GO:0046872">
    <property type="term" value="F:metal ion binding"/>
    <property type="evidence" value="ECO:0007669"/>
    <property type="project" value="InterPro"/>
</dbReference>
<organism evidence="3 4">
    <name type="scientific">Actinokineospora iranica</name>
    <dbReference type="NCBI Taxonomy" id="1271860"/>
    <lineage>
        <taxon>Bacteria</taxon>
        <taxon>Bacillati</taxon>
        <taxon>Actinomycetota</taxon>
        <taxon>Actinomycetes</taxon>
        <taxon>Pseudonocardiales</taxon>
        <taxon>Pseudonocardiaceae</taxon>
        <taxon>Actinokineospora</taxon>
    </lineage>
</organism>
<dbReference type="RefSeq" id="WP_091448077.1">
    <property type="nucleotide sequence ID" value="NZ_FMZZ01000001.1"/>
</dbReference>
<evidence type="ECO:0000256" key="1">
    <source>
        <dbReference type="ARBA" id="ARBA00010457"/>
    </source>
</evidence>
<keyword evidence="2" id="KW-0732">Signal</keyword>
<proteinExistence type="inferred from homology"/>
<evidence type="ECO:0000256" key="2">
    <source>
        <dbReference type="SAM" id="SignalP"/>
    </source>
</evidence>
<accession>A0A1G6K5E1</accession>
<dbReference type="EMBL" id="FMZZ01000001">
    <property type="protein sequence ID" value="SDC26220.1"/>
    <property type="molecule type" value="Genomic_DNA"/>
</dbReference>
<name>A0A1G6K5E1_9PSEU</name>
<evidence type="ECO:0000313" key="4">
    <source>
        <dbReference type="Proteomes" id="UP000199501"/>
    </source>
</evidence>
<dbReference type="SUPFAM" id="SSF49329">
    <property type="entry name" value="Cu,Zn superoxide dismutase-like"/>
    <property type="match status" value="1"/>
</dbReference>